<comment type="similarity">
    <text evidence="2">Belongs to the bacterial solute-binding protein 2 family.</text>
</comment>
<organism evidence="9 10">
    <name type="scientific">Dongia rigui</name>
    <dbReference type="NCBI Taxonomy" id="940149"/>
    <lineage>
        <taxon>Bacteria</taxon>
        <taxon>Pseudomonadati</taxon>
        <taxon>Pseudomonadota</taxon>
        <taxon>Alphaproteobacteria</taxon>
        <taxon>Rhodospirillales</taxon>
        <taxon>Dongiaceae</taxon>
        <taxon>Dongia</taxon>
    </lineage>
</organism>
<evidence type="ECO:0000256" key="3">
    <source>
        <dbReference type="ARBA" id="ARBA00011262"/>
    </source>
</evidence>
<evidence type="ECO:0000256" key="5">
    <source>
        <dbReference type="ARBA" id="ARBA00022729"/>
    </source>
</evidence>
<gene>
    <name evidence="9" type="ORF">SMD31_17655</name>
</gene>
<evidence type="ECO:0000313" key="10">
    <source>
        <dbReference type="Proteomes" id="UP001271769"/>
    </source>
</evidence>
<evidence type="ECO:0000256" key="2">
    <source>
        <dbReference type="ARBA" id="ARBA00007639"/>
    </source>
</evidence>
<dbReference type="InterPro" id="IPR050555">
    <property type="entry name" value="Bact_Solute-Bind_Prot2"/>
</dbReference>
<proteinExistence type="inferred from homology"/>
<comment type="caution">
    <text evidence="9">The sequence shown here is derived from an EMBL/GenBank/DDBJ whole genome shotgun (WGS) entry which is preliminary data.</text>
</comment>
<dbReference type="InterPro" id="IPR028082">
    <property type="entry name" value="Peripla_BP_I"/>
</dbReference>
<dbReference type="EMBL" id="JAXCLX010000003">
    <property type="protein sequence ID" value="MDY0873771.1"/>
    <property type="molecule type" value="Genomic_DNA"/>
</dbReference>
<evidence type="ECO:0000256" key="4">
    <source>
        <dbReference type="ARBA" id="ARBA00014452"/>
    </source>
</evidence>
<dbReference type="InterPro" id="IPR030159">
    <property type="entry name" value="LsrB"/>
</dbReference>
<dbReference type="Pfam" id="PF13407">
    <property type="entry name" value="Peripla_BP_4"/>
    <property type="match status" value="1"/>
</dbReference>
<evidence type="ECO:0000256" key="6">
    <source>
        <dbReference type="ARBA" id="ARBA00022764"/>
    </source>
</evidence>
<keyword evidence="5" id="KW-0732">Signal</keyword>
<dbReference type="PANTHER" id="PTHR30036:SF7">
    <property type="entry name" value="ABC TRANSPORTER PERIPLASMIC-BINDING PROTEIN YPHF"/>
    <property type="match status" value="1"/>
</dbReference>
<dbReference type="Gene3D" id="3.40.50.2300">
    <property type="match status" value="2"/>
</dbReference>
<name>A0ABU5E2J5_9PROT</name>
<comment type="subcellular location">
    <subcellularLocation>
        <location evidence="1">Periplasm</location>
    </subcellularLocation>
</comment>
<evidence type="ECO:0000313" key="9">
    <source>
        <dbReference type="EMBL" id="MDY0873771.1"/>
    </source>
</evidence>
<feature type="domain" description="Periplasmic binding protein" evidence="8">
    <location>
        <begin position="88"/>
        <end position="342"/>
    </location>
</feature>
<dbReference type="InterPro" id="IPR025997">
    <property type="entry name" value="SBP_2_dom"/>
</dbReference>
<keyword evidence="10" id="KW-1185">Reference proteome</keyword>
<reference evidence="9 10" key="1">
    <citation type="journal article" date="2013" name="Antonie Van Leeuwenhoek">
        <title>Dongia rigui sp. nov., isolated from freshwater of a large wetland in Korea.</title>
        <authorList>
            <person name="Baik K.S."/>
            <person name="Hwang Y.M."/>
            <person name="Choi J.S."/>
            <person name="Kwon J."/>
            <person name="Seong C.N."/>
        </authorList>
    </citation>
    <scope>NUCLEOTIDE SEQUENCE [LARGE SCALE GENOMIC DNA]</scope>
    <source>
        <strain evidence="9 10">04SU4-P</strain>
    </source>
</reference>
<dbReference type="RefSeq" id="WP_320502244.1">
    <property type="nucleotide sequence ID" value="NZ_JAXCLX010000003.1"/>
</dbReference>
<comment type="subunit">
    <text evidence="3">The complex is composed of two ATP-binding proteins (LsrA), two transmembrane proteins (LsrC and LsrD) and a solute-binding protein (LsrB).</text>
</comment>
<protein>
    <recommendedName>
        <fullName evidence="4">Autoinducer 2-binding protein LsrB</fullName>
    </recommendedName>
</protein>
<sequence length="385" mass="40180">MVLAVEKTAMPRQGEANMYKTMILALGLAVGSGGVAMAQSAWTGGDDLPTSPLACDGAAAAAASVPYDGGQPTGAPDLKGKKITVVDVPKLIGIGYFNATSKGIADAAAELGTVDAKTDGPTKANIDEQITFLDNSITSGVNGILFAANDPVAIAPVLKKALSKGIHVVGYDANSTPDAREWFVNQAQFNGIAKSMIDNMAKEAGEEAAFAIVTSTFTTPNQARWIAEMAAYQAKCHPKMKWLETVEAQEDNVLSFNQATTLINKYGDELKGIFGMTSVATPASAEAVSQGGKCGSIAVVGLATPNAMKPYVEKDCVKSVVLWNPVDLGYAAMYVLRAAIDGDLKPGATSVKAGKLGELQVINGSEVLLGQPYTFTKENINNFDF</sequence>
<dbReference type="SUPFAM" id="SSF53822">
    <property type="entry name" value="Periplasmic binding protein-like I"/>
    <property type="match status" value="1"/>
</dbReference>
<comment type="function">
    <text evidence="7">Part of the ABC transporter complex LsrABCD involved in autoinducer 2 (AI-2) import. Binds AI-2 and delivers it to the LsrC and LsrD permeases.</text>
</comment>
<dbReference type="PANTHER" id="PTHR30036">
    <property type="entry name" value="D-XYLOSE-BINDING PERIPLASMIC PROTEIN"/>
    <property type="match status" value="1"/>
</dbReference>
<accession>A0ABU5E2J5</accession>
<evidence type="ECO:0000256" key="1">
    <source>
        <dbReference type="ARBA" id="ARBA00004418"/>
    </source>
</evidence>
<evidence type="ECO:0000256" key="7">
    <source>
        <dbReference type="ARBA" id="ARBA00025060"/>
    </source>
</evidence>
<dbReference type="CDD" id="cd20003">
    <property type="entry name" value="PBP1_LsrB_Quorum_Sensing"/>
    <property type="match status" value="1"/>
</dbReference>
<dbReference type="Proteomes" id="UP001271769">
    <property type="component" value="Unassembled WGS sequence"/>
</dbReference>
<evidence type="ECO:0000259" key="8">
    <source>
        <dbReference type="Pfam" id="PF13407"/>
    </source>
</evidence>
<keyword evidence="6" id="KW-0574">Periplasm</keyword>